<comment type="caution">
    <text evidence="2">The sequence shown here is derived from an EMBL/GenBank/DDBJ whole genome shotgun (WGS) entry which is preliminary data.</text>
</comment>
<feature type="domain" description="DUF5680" evidence="1">
    <location>
        <begin position="52"/>
        <end position="157"/>
    </location>
</feature>
<dbReference type="EMBL" id="MHNK01000010">
    <property type="protein sequence ID" value="OGZ44059.1"/>
    <property type="molecule type" value="Genomic_DNA"/>
</dbReference>
<evidence type="ECO:0000313" key="3">
    <source>
        <dbReference type="Proteomes" id="UP000177480"/>
    </source>
</evidence>
<sequence>MSYKDLPKNVLAHFLNVANKSTYANKDAPKVESSRLKSEDYHFEKDGLIYHDTYFGVRDFIGEEIVYQDEKPSWGANYYGFILDEGIDEKEVYGFLRKALIQEYERSVPVRGPRKFVASDWEYRFSIDGDLVRFVGKEEILFNGKIVYRCFVHGGYIQ</sequence>
<dbReference type="InterPro" id="IPR043735">
    <property type="entry name" value="DUF5680"/>
</dbReference>
<gene>
    <name evidence="2" type="ORF">A2719_03825</name>
</gene>
<reference evidence="2 3" key="1">
    <citation type="journal article" date="2016" name="Nat. Commun.">
        <title>Thousands of microbial genomes shed light on interconnected biogeochemical processes in an aquifer system.</title>
        <authorList>
            <person name="Anantharaman K."/>
            <person name="Brown C.T."/>
            <person name="Hug L.A."/>
            <person name="Sharon I."/>
            <person name="Castelle C.J."/>
            <person name="Probst A.J."/>
            <person name="Thomas B.C."/>
            <person name="Singh A."/>
            <person name="Wilkins M.J."/>
            <person name="Karaoz U."/>
            <person name="Brodie E.L."/>
            <person name="Williams K.H."/>
            <person name="Hubbard S.S."/>
            <person name="Banfield J.F."/>
        </authorList>
    </citation>
    <scope>NUCLEOTIDE SEQUENCE [LARGE SCALE GENOMIC DNA]</scope>
</reference>
<proteinExistence type="predicted"/>
<evidence type="ECO:0000313" key="2">
    <source>
        <dbReference type="EMBL" id="OGZ44059.1"/>
    </source>
</evidence>
<organism evidence="2 3">
    <name type="scientific">Candidatus Ryanbacteria bacterium RIFCSPHIGHO2_01_FULL_45_22</name>
    <dbReference type="NCBI Taxonomy" id="1802114"/>
    <lineage>
        <taxon>Bacteria</taxon>
        <taxon>Candidatus Ryaniibacteriota</taxon>
    </lineage>
</organism>
<accession>A0A1G2G172</accession>
<dbReference type="AlphaFoldDB" id="A0A1G2G172"/>
<dbReference type="STRING" id="1802114.A2719_03825"/>
<evidence type="ECO:0000259" key="1">
    <source>
        <dbReference type="Pfam" id="PF18931"/>
    </source>
</evidence>
<dbReference type="Pfam" id="PF18931">
    <property type="entry name" value="DUF5680"/>
    <property type="match status" value="1"/>
</dbReference>
<dbReference type="Proteomes" id="UP000177480">
    <property type="component" value="Unassembled WGS sequence"/>
</dbReference>
<name>A0A1G2G172_9BACT</name>
<protein>
    <recommendedName>
        <fullName evidence="1">DUF5680 domain-containing protein</fullName>
    </recommendedName>
</protein>